<dbReference type="EC" id="4.1.99.3" evidence="7"/>
<dbReference type="RefSeq" id="WP_386737267.1">
    <property type="nucleotide sequence ID" value="NZ_JBHRXI010000025.1"/>
</dbReference>
<dbReference type="InterPro" id="IPR036134">
    <property type="entry name" value="Crypto/Photolyase_FAD-like_sf"/>
</dbReference>
<dbReference type="InterPro" id="IPR006050">
    <property type="entry name" value="DNA_photolyase_N"/>
</dbReference>
<evidence type="ECO:0000313" key="8">
    <source>
        <dbReference type="Proteomes" id="UP001595629"/>
    </source>
</evidence>
<comment type="cofactor">
    <cofactor evidence="2">
        <name>FAD</name>
        <dbReference type="ChEBI" id="CHEBI:57692"/>
    </cofactor>
</comment>
<dbReference type="Gene3D" id="1.25.40.80">
    <property type="match status" value="1"/>
</dbReference>
<evidence type="ECO:0000256" key="4">
    <source>
        <dbReference type="ARBA" id="ARBA00022827"/>
    </source>
</evidence>
<dbReference type="PANTHER" id="PTHR11455:SF9">
    <property type="entry name" value="CRYPTOCHROME CIRCADIAN CLOCK 5 ISOFORM X1"/>
    <property type="match status" value="1"/>
</dbReference>
<keyword evidence="7" id="KW-0456">Lyase</keyword>
<gene>
    <name evidence="7" type="ORF">ACFORG_19740</name>
</gene>
<keyword evidence="3 5" id="KW-0285">Flavoprotein</keyword>
<dbReference type="EMBL" id="JBHRXI010000025">
    <property type="protein sequence ID" value="MFC3615992.1"/>
    <property type="molecule type" value="Genomic_DNA"/>
</dbReference>
<dbReference type="Proteomes" id="UP001595629">
    <property type="component" value="Unassembled WGS sequence"/>
</dbReference>
<dbReference type="PROSITE" id="PS51645">
    <property type="entry name" value="PHR_CRY_ALPHA_BETA"/>
    <property type="match status" value="1"/>
</dbReference>
<dbReference type="Pfam" id="PF03441">
    <property type="entry name" value="FAD_binding_7"/>
    <property type="match status" value="1"/>
</dbReference>
<dbReference type="GO" id="GO:0003904">
    <property type="term" value="F:deoxyribodipyrimidine photo-lyase activity"/>
    <property type="evidence" value="ECO:0007669"/>
    <property type="project" value="UniProtKB-EC"/>
</dbReference>
<protein>
    <submittedName>
        <fullName evidence="7">Cryptochrome/photolyase family protein</fullName>
        <ecNumber evidence="7">4.1.99.3</ecNumber>
    </submittedName>
</protein>
<evidence type="ECO:0000256" key="1">
    <source>
        <dbReference type="ARBA" id="ARBA00001932"/>
    </source>
</evidence>
<evidence type="ECO:0000256" key="5">
    <source>
        <dbReference type="RuleBase" id="RU004182"/>
    </source>
</evidence>
<reference evidence="8" key="1">
    <citation type="journal article" date="2019" name="Int. J. Syst. Evol. Microbiol.">
        <title>The Global Catalogue of Microorganisms (GCM) 10K type strain sequencing project: providing services to taxonomists for standard genome sequencing and annotation.</title>
        <authorList>
            <consortium name="The Broad Institute Genomics Platform"/>
            <consortium name="The Broad Institute Genome Sequencing Center for Infectious Disease"/>
            <person name="Wu L."/>
            <person name="Ma J."/>
        </authorList>
    </citation>
    <scope>NUCLEOTIDE SEQUENCE [LARGE SCALE GENOMIC DNA]</scope>
    <source>
        <strain evidence="8">KCTC 42911</strain>
    </source>
</reference>
<proteinExistence type="inferred from homology"/>
<evidence type="ECO:0000256" key="2">
    <source>
        <dbReference type="ARBA" id="ARBA00001974"/>
    </source>
</evidence>
<evidence type="ECO:0000259" key="6">
    <source>
        <dbReference type="PROSITE" id="PS51645"/>
    </source>
</evidence>
<dbReference type="InterPro" id="IPR005101">
    <property type="entry name" value="Cryptochr/Photolyase_FAD-bd"/>
</dbReference>
<dbReference type="InterPro" id="IPR036155">
    <property type="entry name" value="Crypto/Photolyase_N_sf"/>
</dbReference>
<dbReference type="SUPFAM" id="SSF48173">
    <property type="entry name" value="Cryptochrome/photolyase FAD-binding domain"/>
    <property type="match status" value="1"/>
</dbReference>
<keyword evidence="5" id="KW-0157">Chromophore</keyword>
<dbReference type="Gene3D" id="1.10.579.10">
    <property type="entry name" value="DNA Cyclobutane Dipyrimidine Photolyase, subunit A, domain 3"/>
    <property type="match status" value="1"/>
</dbReference>
<feature type="domain" description="Photolyase/cryptochrome alpha/beta" evidence="6">
    <location>
        <begin position="4"/>
        <end position="130"/>
    </location>
</feature>
<evidence type="ECO:0000256" key="3">
    <source>
        <dbReference type="ARBA" id="ARBA00022630"/>
    </source>
</evidence>
<organism evidence="7 8">
    <name type="scientific">Lutimaribacter marinistellae</name>
    <dbReference type="NCBI Taxonomy" id="1820329"/>
    <lineage>
        <taxon>Bacteria</taxon>
        <taxon>Pseudomonadati</taxon>
        <taxon>Pseudomonadota</taxon>
        <taxon>Alphaproteobacteria</taxon>
        <taxon>Rhodobacterales</taxon>
        <taxon>Roseobacteraceae</taxon>
        <taxon>Lutimaribacter</taxon>
    </lineage>
</organism>
<dbReference type="InterPro" id="IPR002081">
    <property type="entry name" value="Cryptochrome/DNA_photolyase_1"/>
</dbReference>
<dbReference type="InterPro" id="IPR014729">
    <property type="entry name" value="Rossmann-like_a/b/a_fold"/>
</dbReference>
<dbReference type="PRINTS" id="PR00147">
    <property type="entry name" value="DNAPHOTLYASE"/>
</dbReference>
<evidence type="ECO:0000313" key="7">
    <source>
        <dbReference type="EMBL" id="MFC3615992.1"/>
    </source>
</evidence>
<keyword evidence="8" id="KW-1185">Reference proteome</keyword>
<name>A0ABV7TM12_9RHOB</name>
<keyword evidence="4 5" id="KW-0274">FAD</keyword>
<sequence length="472" mass="54033">MPEKPIIYWLRRDLRLSDHPGLFEAAKSGSSVIPVFVRDALVDSLGAAPSLRLEKGLEAFAHLLEDKGSRLVLRSGPPLEVLRELIQTTGAEAVWWTRAYDPDSIERDQRVKSSLKEDGIDARSFPGHLLFEPWTVETKDGGYYKVYSPMWRAVKDREVADPLPEPSSLRSPEHWPESENLGDWGLSVAMKRGAEVVSTYIDAGQHAAEARLGAFMSSKVEGYKTNRDRPDIDATSNLSEYLSLGEISPRRIWHAGLRAKKQGKEGAEHFLKELVWREFAYHLLYHTPQIATRNWREKWDAFPWKDDERAKEIKAWKQGRTGMVFVDAAMREMYVTGRMHNRARMIVGSYLTKHMLTHWKVGLKWFEDCLIDWDPASNALGWQWVAGSGPDAAPYFRVFNPEKQLEQYDPDKKYRRRWIAEGQSSPPDTALSYFNAIPISWGMSADDTYPDPIVTAEEGRDKALSAYENRDF</sequence>
<dbReference type="Gene3D" id="3.40.50.620">
    <property type="entry name" value="HUPs"/>
    <property type="match status" value="1"/>
</dbReference>
<dbReference type="SUPFAM" id="SSF52425">
    <property type="entry name" value="Cryptochrome/photolyase, N-terminal domain"/>
    <property type="match status" value="1"/>
</dbReference>
<comment type="caution">
    <text evidence="7">The sequence shown here is derived from an EMBL/GenBank/DDBJ whole genome shotgun (WGS) entry which is preliminary data.</text>
</comment>
<accession>A0ABV7TM12</accession>
<dbReference type="PANTHER" id="PTHR11455">
    <property type="entry name" value="CRYPTOCHROME"/>
    <property type="match status" value="1"/>
</dbReference>
<comment type="similarity">
    <text evidence="5">Belongs to the DNA photolyase family.</text>
</comment>
<dbReference type="Pfam" id="PF00875">
    <property type="entry name" value="DNA_photolyase"/>
    <property type="match status" value="1"/>
</dbReference>
<comment type="cofactor">
    <cofactor evidence="1">
        <name>(6R)-5,10-methylene-5,6,7,8-tetrahydrofolate</name>
        <dbReference type="ChEBI" id="CHEBI:15636"/>
    </cofactor>
</comment>